<dbReference type="Proteomes" id="UP000682733">
    <property type="component" value="Unassembled WGS sequence"/>
</dbReference>
<dbReference type="EMBL" id="CAJNOK010038649">
    <property type="protein sequence ID" value="CAF1539533.1"/>
    <property type="molecule type" value="Genomic_DNA"/>
</dbReference>
<dbReference type="Proteomes" id="UP000681722">
    <property type="component" value="Unassembled WGS sequence"/>
</dbReference>
<comment type="caution">
    <text evidence="2">The sequence shown here is derived from an EMBL/GenBank/DDBJ whole genome shotgun (WGS) entry which is preliminary data.</text>
</comment>
<dbReference type="Proteomes" id="UP000663829">
    <property type="component" value="Unassembled WGS sequence"/>
</dbReference>
<evidence type="ECO:0000313" key="6">
    <source>
        <dbReference type="Proteomes" id="UP000663829"/>
    </source>
</evidence>
<proteinExistence type="predicted"/>
<evidence type="ECO:0000313" key="4">
    <source>
        <dbReference type="EMBL" id="CAF4202098.1"/>
    </source>
</evidence>
<name>A0A815GKS4_9BILA</name>
<dbReference type="AlphaFoldDB" id="A0A815GKS4"/>
<dbReference type="EMBL" id="CAJOBC010058840">
    <property type="protein sequence ID" value="CAF4202098.1"/>
    <property type="molecule type" value="Genomic_DNA"/>
</dbReference>
<reference evidence="2" key="1">
    <citation type="submission" date="2021-02" db="EMBL/GenBank/DDBJ databases">
        <authorList>
            <person name="Nowell W R."/>
        </authorList>
    </citation>
    <scope>NUCLEOTIDE SEQUENCE</scope>
</reference>
<evidence type="ECO:0000256" key="1">
    <source>
        <dbReference type="SAM" id="MobiDB-lite"/>
    </source>
</evidence>
<protein>
    <submittedName>
        <fullName evidence="2">Uncharacterized protein</fullName>
    </submittedName>
</protein>
<evidence type="ECO:0000313" key="2">
    <source>
        <dbReference type="EMBL" id="CAF1341171.1"/>
    </source>
</evidence>
<gene>
    <name evidence="2" type="ORF">GPM918_LOCUS30439</name>
    <name evidence="3" type="ORF">OVA965_LOCUS38699</name>
    <name evidence="4" type="ORF">SRO942_LOCUS31049</name>
    <name evidence="5" type="ORF">TMI583_LOCUS39914</name>
</gene>
<sequence length="67" mass="7233">MGCSASVPTVSSLNAHHLTPSSPPPTAPPKNLEIAKGDRRCIESQELIQNFLLVWLDAYIDESTDGI</sequence>
<evidence type="ECO:0000313" key="5">
    <source>
        <dbReference type="EMBL" id="CAF4327776.1"/>
    </source>
</evidence>
<evidence type="ECO:0000313" key="3">
    <source>
        <dbReference type="EMBL" id="CAF1539533.1"/>
    </source>
</evidence>
<feature type="region of interest" description="Disordered" evidence="1">
    <location>
        <begin position="1"/>
        <end position="32"/>
    </location>
</feature>
<accession>A0A815GKS4</accession>
<dbReference type="OrthoDB" id="10531228at2759"/>
<feature type="compositionally biased region" description="Polar residues" evidence="1">
    <location>
        <begin position="1"/>
        <end position="14"/>
    </location>
</feature>
<dbReference type="EMBL" id="CAJOBA010060975">
    <property type="protein sequence ID" value="CAF4327776.1"/>
    <property type="molecule type" value="Genomic_DNA"/>
</dbReference>
<dbReference type="EMBL" id="CAJNOQ010014413">
    <property type="protein sequence ID" value="CAF1341171.1"/>
    <property type="molecule type" value="Genomic_DNA"/>
</dbReference>
<dbReference type="Proteomes" id="UP000677228">
    <property type="component" value="Unassembled WGS sequence"/>
</dbReference>
<keyword evidence="6" id="KW-1185">Reference proteome</keyword>
<organism evidence="2 6">
    <name type="scientific">Didymodactylos carnosus</name>
    <dbReference type="NCBI Taxonomy" id="1234261"/>
    <lineage>
        <taxon>Eukaryota</taxon>
        <taxon>Metazoa</taxon>
        <taxon>Spiralia</taxon>
        <taxon>Gnathifera</taxon>
        <taxon>Rotifera</taxon>
        <taxon>Eurotatoria</taxon>
        <taxon>Bdelloidea</taxon>
        <taxon>Philodinida</taxon>
        <taxon>Philodinidae</taxon>
        <taxon>Didymodactylos</taxon>
    </lineage>
</organism>